<proteinExistence type="predicted"/>
<feature type="compositionally biased region" description="Basic and acidic residues" evidence="1">
    <location>
        <begin position="76"/>
        <end position="96"/>
    </location>
</feature>
<evidence type="ECO:0000313" key="2">
    <source>
        <dbReference type="EMBL" id="CAH3043510.1"/>
    </source>
</evidence>
<sequence>MNRKKESSSNAEKMKKWREQKLEKKREADRKYYERNRERKIADVKEYKRKTKQTNVGVTRRSQLEKQKQFAAKKKKQEEKDANEERREKIRQQTRERVRRLREKRRQEIRQSSDEDTASPSTPTFPNRMAKKRALKKTVEAMPKTPEKKAELFEAISSSPRTRKVLQKKGVIKSPEEIKETVALRALAADISEGAEHVKRSRSKNTRAAYSAFKHLAFGQNVAKASAKKTLSTMVNLGRKSVGKAVKERQKILSGEKKSWLYLERRTRGDAISQEDKRLVFNYWTYEASRPTGDKKDILRKRTGKKKYIEHAKHVLEKTQTEAFLEFQAIHPDVKIKQRKFESLKPFFIRAAKERDRRSCLCRKHVEAQIFFKDCMKFRKNVSRKNERNDVPIPSSLTEVVELTLCEKPNEGTYHKLKCLNRECEHCGVDNFELLPEELSEDTEEQVIWKHYAYVGTGKFLANGQEKKKIALITKQTAPNELFKYFKGLLQEYPYHSFMAKWQRDQMDNLIEHLPLNEVVCVHDYSEGYSCRQQDELQSEYFDVAKVSLHITILYRHAVEFVDGKTSTEDDPQIIKEHLFVISDDEVQDYHSVHKAQELVKSYLEEQLQMKINRLHEFTDGCAAQYKSRHCIGDLSCCLFDYGYQIQRSYFETSHAKGEQDAAGANVKQKVSQAVLRKTAVIRNAKDMTDFLAVNFATPSASSFASRAKAVGLARRVFFYVSTEGEGAVVRRRPDRTFKTLKGIRKLHCVKTTAEQGRVFVRSRTCYCIDCIGGDEGKCSNKEWMDDWKEVILERESSVSTTRQAVQDTEATLGDTAVRIADLAAEGSVVAIAAADDPDFEYYLLKVTSNGLVELEEAVTDDYGCTFPRGSVGLRGNFFIRGNIIDMTYKLDVKKSAFVLAGTVRHVCGELKRKRNNIYKVPVDVNEEIIASL</sequence>
<protein>
    <submittedName>
        <fullName evidence="2">Uncharacterized protein</fullName>
    </submittedName>
</protein>
<evidence type="ECO:0000313" key="3">
    <source>
        <dbReference type="Proteomes" id="UP001159428"/>
    </source>
</evidence>
<dbReference type="AlphaFoldDB" id="A0AAU9W155"/>
<feature type="compositionally biased region" description="Basic and acidic residues" evidence="1">
    <location>
        <begin position="1"/>
        <end position="46"/>
    </location>
</feature>
<dbReference type="EMBL" id="CALNXJ010000007">
    <property type="protein sequence ID" value="CAH3043510.1"/>
    <property type="molecule type" value="Genomic_DNA"/>
</dbReference>
<organism evidence="2 3">
    <name type="scientific">Pocillopora meandrina</name>
    <dbReference type="NCBI Taxonomy" id="46732"/>
    <lineage>
        <taxon>Eukaryota</taxon>
        <taxon>Metazoa</taxon>
        <taxon>Cnidaria</taxon>
        <taxon>Anthozoa</taxon>
        <taxon>Hexacorallia</taxon>
        <taxon>Scleractinia</taxon>
        <taxon>Astrocoeniina</taxon>
        <taxon>Pocilloporidae</taxon>
        <taxon>Pocillopora</taxon>
    </lineage>
</organism>
<gene>
    <name evidence="2" type="ORF">PMEA_00031587</name>
</gene>
<name>A0AAU9W155_9CNID</name>
<feature type="region of interest" description="Disordered" evidence="1">
    <location>
        <begin position="1"/>
        <end position="137"/>
    </location>
</feature>
<dbReference type="PANTHER" id="PTHR46601:SF1">
    <property type="entry name" value="ADF-H DOMAIN-CONTAINING PROTEIN"/>
    <property type="match status" value="1"/>
</dbReference>
<comment type="caution">
    <text evidence="2">The sequence shown here is derived from an EMBL/GenBank/DDBJ whole genome shotgun (WGS) entry which is preliminary data.</text>
</comment>
<evidence type="ECO:0000256" key="1">
    <source>
        <dbReference type="SAM" id="MobiDB-lite"/>
    </source>
</evidence>
<reference evidence="2 3" key="1">
    <citation type="submission" date="2022-05" db="EMBL/GenBank/DDBJ databases">
        <authorList>
            <consortium name="Genoscope - CEA"/>
            <person name="William W."/>
        </authorList>
    </citation>
    <scope>NUCLEOTIDE SEQUENCE [LARGE SCALE GENOMIC DNA]</scope>
</reference>
<accession>A0AAU9W155</accession>
<dbReference type="PANTHER" id="PTHR46601">
    <property type="entry name" value="ULP_PROTEASE DOMAIN-CONTAINING PROTEIN"/>
    <property type="match status" value="1"/>
</dbReference>
<dbReference type="Proteomes" id="UP001159428">
    <property type="component" value="Unassembled WGS sequence"/>
</dbReference>
<keyword evidence="3" id="KW-1185">Reference proteome</keyword>